<gene>
    <name evidence="1" type="ORF">C1H46_005586</name>
</gene>
<keyword evidence="2" id="KW-1185">Reference proteome</keyword>
<evidence type="ECO:0000313" key="1">
    <source>
        <dbReference type="EMBL" id="TQE08815.1"/>
    </source>
</evidence>
<proteinExistence type="predicted"/>
<reference evidence="1 2" key="1">
    <citation type="journal article" date="2019" name="G3 (Bethesda)">
        <title>Sequencing of a Wild Apple (Malus baccata) Genome Unravels the Differences Between Cultivated and Wild Apple Species Regarding Disease Resistance and Cold Tolerance.</title>
        <authorList>
            <person name="Chen X."/>
        </authorList>
    </citation>
    <scope>NUCLEOTIDE SEQUENCE [LARGE SCALE GENOMIC DNA]</scope>
    <source>
        <strain evidence="2">cv. Shandingzi</strain>
        <tissue evidence="1">Leaves</tissue>
    </source>
</reference>
<name>A0A540NCN8_MALBA</name>
<evidence type="ECO:0000313" key="2">
    <source>
        <dbReference type="Proteomes" id="UP000315295"/>
    </source>
</evidence>
<dbReference type="AlphaFoldDB" id="A0A540NCN8"/>
<dbReference type="EMBL" id="VIEB01000065">
    <property type="protein sequence ID" value="TQE08815.1"/>
    <property type="molecule type" value="Genomic_DNA"/>
</dbReference>
<sequence length="59" mass="6606">MDGSLPTDGAFNYESFLGNDILSALDFPMEDIDDSVEDNDWDTKFQDIELFFTISSSSS</sequence>
<dbReference type="Proteomes" id="UP000315295">
    <property type="component" value="Unassembled WGS sequence"/>
</dbReference>
<comment type="caution">
    <text evidence="1">The sequence shown here is derived from an EMBL/GenBank/DDBJ whole genome shotgun (WGS) entry which is preliminary data.</text>
</comment>
<protein>
    <submittedName>
        <fullName evidence="1">Uncharacterized protein</fullName>
    </submittedName>
</protein>
<organism evidence="1 2">
    <name type="scientific">Malus baccata</name>
    <name type="common">Siberian crab apple</name>
    <name type="synonym">Pyrus baccata</name>
    <dbReference type="NCBI Taxonomy" id="106549"/>
    <lineage>
        <taxon>Eukaryota</taxon>
        <taxon>Viridiplantae</taxon>
        <taxon>Streptophyta</taxon>
        <taxon>Embryophyta</taxon>
        <taxon>Tracheophyta</taxon>
        <taxon>Spermatophyta</taxon>
        <taxon>Magnoliopsida</taxon>
        <taxon>eudicotyledons</taxon>
        <taxon>Gunneridae</taxon>
        <taxon>Pentapetalae</taxon>
        <taxon>rosids</taxon>
        <taxon>fabids</taxon>
        <taxon>Rosales</taxon>
        <taxon>Rosaceae</taxon>
        <taxon>Amygdaloideae</taxon>
        <taxon>Maleae</taxon>
        <taxon>Malus</taxon>
    </lineage>
</organism>
<accession>A0A540NCN8</accession>